<keyword evidence="6" id="KW-1185">Reference proteome</keyword>
<accession>A0A2P2FNZ5</accession>
<dbReference type="CDD" id="cd02440">
    <property type="entry name" value="AdoMet_MTases"/>
    <property type="match status" value="1"/>
</dbReference>
<dbReference type="GO" id="GO:0032259">
    <property type="term" value="P:methylation"/>
    <property type="evidence" value="ECO:0007669"/>
    <property type="project" value="UniProtKB-KW"/>
</dbReference>
<evidence type="ECO:0000256" key="3">
    <source>
        <dbReference type="ARBA" id="ARBA00022691"/>
    </source>
</evidence>
<feature type="domain" description="Methyltransferase type 11" evidence="4">
    <location>
        <begin position="59"/>
        <end position="146"/>
    </location>
</feature>
<name>A0A2P2FNZ5_AMYLU</name>
<dbReference type="Proteomes" id="UP000256220">
    <property type="component" value="Unassembled WGS sequence"/>
</dbReference>
<sequence length="272" mass="29315">MTSRPEGVDTTSRAKLAGSAYKDEADLAARQSLYSWQQPRYDLPGIVLGHLPASARSVLDLGCGNGKFLDRIRRERPQALAIGADISPGILAPSPPPTVAADAAALPFASGRFDVVLALHMLYHVAELPAALEEIRRALVPGGLVFVSTNAHSDKVELDDLWSAAAGDILGIANGPRRVALSERFALDDAPRLLEPYFEQVASVDLPGVITVREPEPVLAHLRSYRAWADEGGVPFEATIDRAQQLLVRHLERHGEFTISCLGGLIIARKPL</sequence>
<comment type="caution">
    <text evidence="5">The sequence shown here is derived from an EMBL/GenBank/DDBJ whole genome shotgun (WGS) entry which is preliminary data.</text>
</comment>
<dbReference type="Gene3D" id="3.40.50.150">
    <property type="entry name" value="Vaccinia Virus protein VP39"/>
    <property type="match status" value="1"/>
</dbReference>
<evidence type="ECO:0000259" key="4">
    <source>
        <dbReference type="Pfam" id="PF08241"/>
    </source>
</evidence>
<dbReference type="PANTHER" id="PTHR43464:SF19">
    <property type="entry name" value="UBIQUINONE BIOSYNTHESIS O-METHYLTRANSFERASE, MITOCHONDRIAL"/>
    <property type="match status" value="1"/>
</dbReference>
<organism evidence="5 6">
    <name type="scientific">Amycolatopsis lurida NRRL 2430</name>
    <dbReference type="NCBI Taxonomy" id="1460371"/>
    <lineage>
        <taxon>Bacteria</taxon>
        <taxon>Bacillati</taxon>
        <taxon>Actinomycetota</taxon>
        <taxon>Actinomycetes</taxon>
        <taxon>Pseudonocardiales</taxon>
        <taxon>Pseudonocardiaceae</taxon>
        <taxon>Amycolatopsis</taxon>
    </lineage>
</organism>
<dbReference type="AlphaFoldDB" id="A0A2P2FNZ5"/>
<evidence type="ECO:0000256" key="2">
    <source>
        <dbReference type="ARBA" id="ARBA00022679"/>
    </source>
</evidence>
<evidence type="ECO:0000256" key="1">
    <source>
        <dbReference type="ARBA" id="ARBA00022603"/>
    </source>
</evidence>
<dbReference type="InterPro" id="IPR013216">
    <property type="entry name" value="Methyltransf_11"/>
</dbReference>
<keyword evidence="3" id="KW-0949">S-adenosyl-L-methionine</keyword>
<evidence type="ECO:0000313" key="6">
    <source>
        <dbReference type="Proteomes" id="UP000256220"/>
    </source>
</evidence>
<dbReference type="InterPro" id="IPR029063">
    <property type="entry name" value="SAM-dependent_MTases_sf"/>
</dbReference>
<dbReference type="Pfam" id="PF08241">
    <property type="entry name" value="Methyltransf_11"/>
    <property type="match status" value="1"/>
</dbReference>
<keyword evidence="1" id="KW-0489">Methyltransferase</keyword>
<dbReference type="SUPFAM" id="SSF53335">
    <property type="entry name" value="S-adenosyl-L-methionine-dependent methyltransferases"/>
    <property type="match status" value="1"/>
</dbReference>
<dbReference type="GO" id="GO:0008757">
    <property type="term" value="F:S-adenosylmethionine-dependent methyltransferase activity"/>
    <property type="evidence" value="ECO:0007669"/>
    <property type="project" value="InterPro"/>
</dbReference>
<evidence type="ECO:0000313" key="5">
    <source>
        <dbReference type="EMBL" id="KFU78447.1"/>
    </source>
</evidence>
<dbReference type="EMBL" id="JFBM01000024">
    <property type="protein sequence ID" value="KFU78447.1"/>
    <property type="molecule type" value="Genomic_DNA"/>
</dbReference>
<proteinExistence type="predicted"/>
<keyword evidence="2" id="KW-0808">Transferase</keyword>
<dbReference type="PANTHER" id="PTHR43464">
    <property type="entry name" value="METHYLTRANSFERASE"/>
    <property type="match status" value="1"/>
</dbReference>
<gene>
    <name evidence="5" type="ORF">BB31_25065</name>
</gene>
<protein>
    <submittedName>
        <fullName evidence="5">Transcriptional regulator</fullName>
    </submittedName>
</protein>
<reference evidence="5 6" key="1">
    <citation type="journal article" date="2014" name="Genome Announc.">
        <title>Draft Genome Sequence of Amycolatopsis lurida NRRL 2430, Producer of the Glycopeptide Family Antibiotic Ristocetin.</title>
        <authorList>
            <person name="Kwun M.J."/>
            <person name="Hong H.J."/>
        </authorList>
    </citation>
    <scope>NUCLEOTIDE SEQUENCE [LARGE SCALE GENOMIC DNA]</scope>
    <source>
        <strain evidence="5 6">NRRL 2430</strain>
    </source>
</reference>